<dbReference type="EMBL" id="KF457580">
    <property type="status" value="NOT_ANNOTATED_CDS"/>
    <property type="molecule type" value="Genomic_DNA"/>
</dbReference>
<evidence type="ECO:0000256" key="3">
    <source>
        <dbReference type="ARBA" id="ARBA00022692"/>
    </source>
</evidence>
<dbReference type="PROSITE" id="PS50267">
    <property type="entry name" value="NA_NEUROTRAN_SYMP_3"/>
    <property type="match status" value="1"/>
</dbReference>
<keyword evidence="5 8" id="KW-0472">Membrane</keyword>
<keyword evidence="11 12" id="KW-1267">Proteomics identification</keyword>
<dbReference type="GeneTree" id="ENSGT00940000156027"/>
<keyword evidence="4 8" id="KW-1133">Transmembrane helix</keyword>
<keyword evidence="3 7" id="KW-0812">Transmembrane</keyword>
<comment type="subcellular location">
    <subcellularLocation>
        <location evidence="1">Membrane</location>
        <topology evidence="1">Multi-pass membrane protein</topology>
    </subcellularLocation>
</comment>
<feature type="binding site" evidence="6">
    <location>
        <position position="61"/>
    </location>
    <ligand>
        <name>Na(+)</name>
        <dbReference type="ChEBI" id="CHEBI:29101"/>
        <label>1</label>
    </ligand>
</feature>
<evidence type="ECO:0000313" key="9">
    <source>
        <dbReference type="Ensembl" id="ENSP00000493666.1"/>
    </source>
</evidence>
<dbReference type="PRINTS" id="PR00176">
    <property type="entry name" value="NANEUSMPORT"/>
</dbReference>
<evidence type="ECO:0000256" key="6">
    <source>
        <dbReference type="PIRSR" id="PIRSR600175-1"/>
    </source>
</evidence>
<dbReference type="ExpressionAtlas" id="A0A2R8Y3X2">
    <property type="expression patterns" value="baseline and differential"/>
</dbReference>
<dbReference type="PANTHER" id="PTHR11616">
    <property type="entry name" value="SODIUM/CHLORIDE DEPENDENT TRANSPORTER"/>
    <property type="match status" value="1"/>
</dbReference>
<dbReference type="ChiTaRS" id="SLC6A1">
    <property type="organism name" value="human"/>
</dbReference>
<dbReference type="AlphaFoldDB" id="A0A2R8Y3X2"/>
<dbReference type="Pfam" id="PF00209">
    <property type="entry name" value="SNF"/>
    <property type="match status" value="1"/>
</dbReference>
<reference evidence="9 10" key="1">
    <citation type="journal article" date="2001" name="Nature">
        <title>Initial sequencing and analysis of the human genome.</title>
        <authorList>
            <consortium name="International Human Genome Sequencing Consortium"/>
            <person name="Lander E.S."/>
            <person name="Linton L.M."/>
            <person name="Birren B."/>
            <person name="Nusbaum C."/>
            <person name="Zody M.C."/>
            <person name="Baldwin J."/>
            <person name="Devon K."/>
            <person name="Dewar K."/>
            <person name="Doyle M."/>
            <person name="FitzHugh W."/>
            <person name="Funke R."/>
            <person name="Gage D."/>
            <person name="Harris K."/>
            <person name="Heaford A."/>
            <person name="Howland J."/>
            <person name="Kann L."/>
            <person name="Lehoczky J."/>
            <person name="LeVine R."/>
            <person name="McEwan P."/>
            <person name="McKernan K."/>
            <person name="Meldrim J."/>
            <person name="Mesirov J.P."/>
            <person name="Miranda C."/>
            <person name="Morris W."/>
            <person name="Naylor J."/>
            <person name="Raymond C."/>
            <person name="Rosetti M."/>
            <person name="Santos R."/>
            <person name="Sheridan A."/>
            <person name="Sougnez C."/>
            <person name="Stange-Thomann N."/>
            <person name="Stojanovic N."/>
            <person name="Subramanian A."/>
            <person name="Wyman D."/>
            <person name="Rogers J."/>
            <person name="Sulston J."/>
            <person name="Ainscough R."/>
            <person name="Beck S."/>
            <person name="Bentley D."/>
            <person name="Burton J."/>
            <person name="Clee C."/>
            <person name="Carter N."/>
            <person name="Coulson A."/>
            <person name="Deadman R."/>
            <person name="Deloukas P."/>
            <person name="Dunham A."/>
            <person name="Dunham I."/>
            <person name="Durbin R."/>
            <person name="French L."/>
            <person name="Grafham D."/>
            <person name="Gregory S."/>
            <person name="Hubbard T."/>
            <person name="Humphray S."/>
            <person name="Hunt A."/>
            <person name="Jones M."/>
            <person name="Lloyd C."/>
            <person name="McMurray A."/>
            <person name="Matthews L."/>
            <person name="Mercer S."/>
            <person name="Milne S."/>
            <person name="Mullikin J.C."/>
            <person name="Mungall A."/>
            <person name="Plumb R."/>
            <person name="Ross M."/>
            <person name="Shownkeen R."/>
            <person name="Sims S."/>
            <person name="Waterston R.H."/>
            <person name="Wilson R.K."/>
            <person name="Hillier L.W."/>
            <person name="McPherson J.D."/>
            <person name="Marra M.A."/>
            <person name="Mardis E.R."/>
            <person name="Fulton L.A."/>
            <person name="Chinwalla A.T."/>
            <person name="Pepin K.H."/>
            <person name="Gish W.R."/>
            <person name="Chissoe S.L."/>
            <person name="Wendl M.C."/>
            <person name="Delehaunty K.D."/>
            <person name="Miner T.L."/>
            <person name="Delehaunty A."/>
            <person name="Kramer J.B."/>
            <person name="Cook L.L."/>
            <person name="Fulton R.S."/>
            <person name="Johnson D.L."/>
            <person name="Minx P.J."/>
            <person name="Clifton S.W."/>
            <person name="Hawkins T."/>
            <person name="Branscomb E."/>
            <person name="Predki P."/>
            <person name="Richardson P."/>
            <person name="Wenning S."/>
            <person name="Slezak T."/>
            <person name="Doggett N."/>
            <person name="Cheng J.F."/>
            <person name="Olsen A."/>
            <person name="Lucas S."/>
            <person name="Elkin C."/>
            <person name="Uberbacher E."/>
            <person name="Frazier M."/>
            <person name="Gibbs R.A."/>
            <person name="Muzny D.M."/>
            <person name="Scherer S.E."/>
            <person name="Bouck J.B."/>
            <person name="Sodergren E.J."/>
            <person name="Worley K.C."/>
            <person name="Rives C.M."/>
            <person name="Gorrell J.H."/>
            <person name="Metzker M.L."/>
            <person name="Naylor S.L."/>
            <person name="Kucherlapati R.S."/>
            <person name="Nelson D.L."/>
            <person name="Weinstock G.M."/>
            <person name="Sakaki Y."/>
            <person name="Fujiyama A."/>
            <person name="Hattori M."/>
            <person name="Yada T."/>
            <person name="Toyoda A."/>
            <person name="Itoh T."/>
            <person name="Kawagoe C."/>
            <person name="Watanabe H."/>
            <person name="Totoki Y."/>
            <person name="Taylor T."/>
            <person name="Weissenbach J."/>
            <person name="Heilig R."/>
            <person name="Saurin W."/>
            <person name="Artiguenave F."/>
            <person name="Brottier P."/>
            <person name="Bruls T."/>
            <person name="Pelletier E."/>
            <person name="Robert C."/>
            <person name="Wincker P."/>
            <person name="Smith D.R."/>
            <person name="Doucette-Stamm L."/>
            <person name="Rubenfield M."/>
            <person name="Weinstock K."/>
            <person name="Lee H.M."/>
            <person name="Dubois J."/>
            <person name="Rosenthal A."/>
            <person name="Platzer M."/>
            <person name="Nyakatura G."/>
            <person name="Taudien S."/>
            <person name="Rump A."/>
            <person name="Yang H."/>
            <person name="Yu J."/>
            <person name="Wang J."/>
            <person name="Huang G."/>
            <person name="Gu J."/>
            <person name="Hood L."/>
            <person name="Rowen L."/>
            <person name="Madan A."/>
            <person name="Qin S."/>
            <person name="Davis R.W."/>
            <person name="Federspiel N.A."/>
            <person name="Abola A.P."/>
            <person name="Proctor M.J."/>
            <person name="Myers R.M."/>
            <person name="Schmutz J."/>
            <person name="Dickson M."/>
            <person name="Grimwood J."/>
            <person name="Cox D.R."/>
            <person name="Olson M.V."/>
            <person name="Kaul R."/>
            <person name="Raymond C."/>
            <person name="Shimizu N."/>
            <person name="Kawasaki K."/>
            <person name="Minoshima S."/>
            <person name="Evans G.A."/>
            <person name="Athanasiou M."/>
            <person name="Schultz R."/>
            <person name="Roe B.A."/>
            <person name="Chen F."/>
            <person name="Pan H."/>
            <person name="Ramser J."/>
            <person name="Lehrach H."/>
            <person name="Reinhardt R."/>
            <person name="McCombie W.R."/>
            <person name="de la Bastide M."/>
            <person name="Dedhia N."/>
            <person name="Blocker H."/>
            <person name="Hornischer K."/>
            <person name="Nordsiek G."/>
            <person name="Agarwala R."/>
            <person name="Aravind L."/>
            <person name="Bailey J.A."/>
            <person name="Bateman A."/>
            <person name="Batzoglou S."/>
            <person name="Birney E."/>
            <person name="Bork P."/>
            <person name="Brown D.G."/>
            <person name="Burge C.B."/>
            <person name="Cerutti L."/>
            <person name="Chen H.C."/>
            <person name="Church D."/>
            <person name="Clamp M."/>
            <person name="Copley R.R."/>
            <person name="Doerks T."/>
            <person name="Eddy S.R."/>
            <person name="Eichler E.E."/>
            <person name="Furey T.S."/>
            <person name="Galagan J."/>
            <person name="Gilbert J.G."/>
            <person name="Harmon C."/>
            <person name="Hayashizaki Y."/>
            <person name="Haussler D."/>
            <person name="Hermjakob H."/>
            <person name="Hokamp K."/>
            <person name="Jang W."/>
            <person name="Johnson L.S."/>
            <person name="Jones T.A."/>
            <person name="Kasif S."/>
            <person name="Kaspryzk A."/>
            <person name="Kennedy S."/>
            <person name="Kent W.J."/>
            <person name="Kitts P."/>
            <person name="Koonin E.V."/>
            <person name="Korf I."/>
            <person name="Kulp D."/>
            <person name="Lancet D."/>
            <person name="Lowe T.M."/>
            <person name="McLysaght A."/>
            <person name="Mikkelsen T."/>
            <person name="Moran J.V."/>
            <person name="Mulder N."/>
            <person name="Pollara V.J."/>
            <person name="Ponting C.P."/>
            <person name="Schuler G."/>
            <person name="Schultz J."/>
            <person name="Slater G."/>
            <person name="Smit A.F."/>
            <person name="Stupka E."/>
            <person name="Szustakowski J."/>
            <person name="Thierry-Mieg D."/>
            <person name="Thierry-Mieg J."/>
            <person name="Wagner L."/>
            <person name="Wallis J."/>
            <person name="Wheeler R."/>
            <person name="Williams A."/>
            <person name="Wolf Y.I."/>
            <person name="Wolfe K.H."/>
            <person name="Yang S.P."/>
            <person name="Yeh R.F."/>
            <person name="Collins F."/>
            <person name="Guyer M.S."/>
            <person name="Peterson J."/>
            <person name="Felsenfeld A."/>
            <person name="Wetterstrand K.A."/>
            <person name="Patrinos A."/>
            <person name="Morgan M.J."/>
            <person name="de Jong P."/>
            <person name="Catanese J.J."/>
            <person name="Osoegawa K."/>
            <person name="Shizuya H."/>
            <person name="Choi S."/>
            <person name="Chen Y.J."/>
        </authorList>
    </citation>
    <scope>NUCLEOTIDE SEQUENCE [LARGE SCALE GENOMIC DNA]</scope>
</reference>
<evidence type="ECO:0000256" key="5">
    <source>
        <dbReference type="ARBA" id="ARBA00023136"/>
    </source>
</evidence>
<accession>A0A2R8Y3X2</accession>
<dbReference type="VEuPathDB" id="HostDB:ENSG00000157103"/>
<feature type="transmembrane region" description="Helical" evidence="8">
    <location>
        <begin position="51"/>
        <end position="68"/>
    </location>
</feature>
<reference evidence="9 10" key="2">
    <citation type="journal article" date="2004" name="Nature">
        <title>Finishing the euchromatic sequence of the human genome.</title>
        <authorList>
            <consortium name="International Human Genome Sequencing Consortium"/>
        </authorList>
    </citation>
    <scope>NUCLEOTIDE SEQUENCE [LARGE SCALE GENOMIC DNA]</scope>
</reference>
<evidence type="ECO:0000256" key="7">
    <source>
        <dbReference type="RuleBase" id="RU003732"/>
    </source>
</evidence>
<dbReference type="OrthoDB" id="6581954at2759"/>
<keyword evidence="6" id="KW-0479">Metal-binding</keyword>
<dbReference type="SUPFAM" id="SSF161070">
    <property type="entry name" value="SNF-like"/>
    <property type="match status" value="1"/>
</dbReference>
<proteinExistence type="evidence at protein level"/>
<protein>
    <recommendedName>
        <fullName evidence="7">Transporter</fullName>
    </recommendedName>
</protein>
<dbReference type="PROSITE" id="PS00610">
    <property type="entry name" value="NA_NEUROTRAN_SYMP_1"/>
    <property type="match status" value="1"/>
</dbReference>
<keyword evidence="10" id="KW-1185">Reference proteome</keyword>
<evidence type="ECO:0000256" key="2">
    <source>
        <dbReference type="ARBA" id="ARBA00022448"/>
    </source>
</evidence>
<reference evidence="9" key="4">
    <citation type="submission" date="2025-08" db="UniProtKB">
        <authorList>
            <consortium name="Ensembl"/>
        </authorList>
    </citation>
    <scope>IDENTIFICATION</scope>
</reference>
<feature type="binding site" evidence="6">
    <location>
        <position position="59"/>
    </location>
    <ligand>
        <name>Na(+)</name>
        <dbReference type="ChEBI" id="CHEBI:29101"/>
        <label>1</label>
    </ligand>
</feature>
<dbReference type="Ensembl" id="ENST00000645575.1">
    <property type="protein sequence ID" value="ENSP00000493666.1"/>
    <property type="gene ID" value="ENSG00000157103.13"/>
</dbReference>
<evidence type="ECO:0000256" key="1">
    <source>
        <dbReference type="ARBA" id="ARBA00004141"/>
    </source>
</evidence>
<dbReference type="GO" id="GO:0046872">
    <property type="term" value="F:metal ion binding"/>
    <property type="evidence" value="ECO:0007669"/>
    <property type="project" value="UniProtKB-KW"/>
</dbReference>
<keyword evidence="2 7" id="KW-0813">Transport</keyword>
<reference evidence="9" key="5">
    <citation type="submission" date="2025-09" db="UniProtKB">
        <authorList>
            <consortium name="Ensembl"/>
        </authorList>
    </citation>
    <scope>IDENTIFICATION</scope>
</reference>
<name>A0A2R8Y3X2_HUMAN</name>
<dbReference type="EMBL" id="KF457578">
    <property type="status" value="NOT_ANNOTATED_CDS"/>
    <property type="molecule type" value="Genomic_DNA"/>
</dbReference>
<evidence type="ECO:0007829" key="11">
    <source>
        <dbReference type="PeptideAtlas" id="A0A2R8Y3X2"/>
    </source>
</evidence>
<evidence type="ECO:0007829" key="12">
    <source>
        <dbReference type="ProteomicsDB" id="A0A2R8Y3X2"/>
    </source>
</evidence>
<sequence length="171" mass="18574">MATNGSKVADGQISTEVSEAPVANDKPKTLVVKVQKKAADLPDRDTWKGRFDFLMSCVGYAIGLGNVWRFPYLCGKNGGGAFLIPYFLTLIFAGVPLFLLECSLGQYTSIGGLGVWKLAPMFKDTAVETVRQPLEHRPLLLQLQHGQHYQHDQRCGGVLGAQHASDDGRAG</sequence>
<gene>
    <name evidence="9" type="primary">SLC6A1</name>
</gene>
<dbReference type="InterPro" id="IPR000175">
    <property type="entry name" value="Na/ntran_symport"/>
</dbReference>
<feature type="binding site" evidence="6">
    <location>
        <position position="66"/>
    </location>
    <ligand>
        <name>Na(+)</name>
        <dbReference type="ChEBI" id="CHEBI:29101"/>
        <label>1</label>
    </ligand>
</feature>
<dbReference type="GO" id="GO:0015293">
    <property type="term" value="F:symporter activity"/>
    <property type="evidence" value="ECO:0007669"/>
    <property type="project" value="UniProtKB-KW"/>
</dbReference>
<organism evidence="9 10">
    <name type="scientific">Homo sapiens</name>
    <name type="common">Human</name>
    <dbReference type="NCBI Taxonomy" id="9606"/>
    <lineage>
        <taxon>Eukaryota</taxon>
        <taxon>Metazoa</taxon>
        <taxon>Chordata</taxon>
        <taxon>Craniata</taxon>
        <taxon>Vertebrata</taxon>
        <taxon>Euteleostomi</taxon>
        <taxon>Mammalia</taxon>
        <taxon>Eutheria</taxon>
        <taxon>Euarchontoglires</taxon>
        <taxon>Primates</taxon>
        <taxon>Haplorrhini</taxon>
        <taxon>Catarrhini</taxon>
        <taxon>Hominidae</taxon>
        <taxon>Homo</taxon>
    </lineage>
</organism>
<evidence type="ECO:0000256" key="8">
    <source>
        <dbReference type="SAM" id="Phobius"/>
    </source>
</evidence>
<dbReference type="EMBL" id="AC024910">
    <property type="status" value="NOT_ANNOTATED_CDS"/>
    <property type="molecule type" value="Genomic_DNA"/>
</dbReference>
<keyword evidence="6" id="KW-0915">Sodium</keyword>
<dbReference type="InterPro" id="IPR037272">
    <property type="entry name" value="SNS_sf"/>
</dbReference>
<comment type="similarity">
    <text evidence="7">Belongs to the sodium:neurotransmitter symporter (SNF) (TC 2.A.22) family.</text>
</comment>
<dbReference type="SMR" id="A0A2R8Y3X2"/>
<evidence type="ECO:0000256" key="4">
    <source>
        <dbReference type="ARBA" id="ARBA00022989"/>
    </source>
</evidence>
<dbReference type="GO" id="GO:0016020">
    <property type="term" value="C:membrane"/>
    <property type="evidence" value="ECO:0007669"/>
    <property type="project" value="UniProtKB-SubCell"/>
</dbReference>
<feature type="transmembrane region" description="Helical" evidence="8">
    <location>
        <begin position="80"/>
        <end position="100"/>
    </location>
</feature>
<keyword evidence="7" id="KW-0769">Symport</keyword>
<evidence type="ECO:0000313" key="10">
    <source>
        <dbReference type="Proteomes" id="UP000005640"/>
    </source>
</evidence>
<dbReference type="HGNC" id="HGNC:11042">
    <property type="gene designation" value="SLC6A1"/>
</dbReference>
<reference evidence="9 10" key="3">
    <citation type="journal article" date="2006" name="Nature">
        <title>The DNA sequence, annotation and analysis of human chromosome 3.</title>
        <authorList>
            <person name="Muzny D.M."/>
            <person name="Scherer S.E."/>
            <person name="Kaul R."/>
            <person name="Wang J."/>
            <person name="Yu J."/>
            <person name="Sudbrak R."/>
            <person name="Buhay C.J."/>
            <person name="Chen R."/>
            <person name="Cree A."/>
            <person name="Ding Y."/>
            <person name="Dugan-Rocha S."/>
            <person name="Gill R."/>
            <person name="Gunaratne P."/>
            <person name="Harris R.A."/>
            <person name="Hawes A.C."/>
            <person name="Hernandez J."/>
            <person name="Hodgson A.V."/>
            <person name="Hume J."/>
            <person name="Jackson A."/>
            <person name="Khan Z.M."/>
            <person name="Kovar-Smith C."/>
            <person name="Lewis L.R."/>
            <person name="Lozado R.J."/>
            <person name="Metzker M.L."/>
            <person name="Milosavljevic A."/>
            <person name="Miner G.R."/>
            <person name="Morgan M.B."/>
            <person name="Nazareth L.V."/>
            <person name="Scott G."/>
            <person name="Sodergren E."/>
            <person name="Song X.Z."/>
            <person name="Steffen D."/>
            <person name="Wei S."/>
            <person name="Wheeler D.A."/>
            <person name="Wright M.W."/>
            <person name="Worley K.C."/>
            <person name="Yuan Y."/>
            <person name="Zhang Z."/>
            <person name="Adams C.Q."/>
            <person name="Ansari-Lari M.A."/>
            <person name="Ayele M."/>
            <person name="Brown M.J."/>
            <person name="Chen G."/>
            <person name="Chen Z."/>
            <person name="Clendenning J."/>
            <person name="Clerc-Blankenburg K.P."/>
            <person name="Chen R."/>
            <person name="Chen Z."/>
            <person name="Davis C."/>
            <person name="Delgado O."/>
            <person name="Dinh H.H."/>
            <person name="Dong W."/>
            <person name="Draper H."/>
            <person name="Ernst S."/>
            <person name="Fu G."/>
            <person name="Gonzalez-Garay M.L."/>
            <person name="Garcia D.K."/>
            <person name="Gillett W."/>
            <person name="Gu J."/>
            <person name="Hao B."/>
            <person name="Haugen E."/>
            <person name="Havlak P."/>
            <person name="He X."/>
            <person name="Hennig S."/>
            <person name="Hu S."/>
            <person name="Huang W."/>
            <person name="Jackson L.R."/>
            <person name="Jacob L.S."/>
            <person name="Kelly S.H."/>
            <person name="Kube M."/>
            <person name="Levy R."/>
            <person name="Li Z."/>
            <person name="Liu B."/>
            <person name="Liu J."/>
            <person name="Liu W."/>
            <person name="Lu J."/>
            <person name="Maheshwari M."/>
            <person name="Nguyen B.V."/>
            <person name="Okwuonu G.O."/>
            <person name="Palmeiri A."/>
            <person name="Pasternak S."/>
            <person name="Perez L.M."/>
            <person name="Phelps K.A."/>
            <person name="Plopper F.J."/>
            <person name="Qiang B."/>
            <person name="Raymond C."/>
            <person name="Rodriguez R."/>
            <person name="Saenphimmachak C."/>
            <person name="Santibanez J."/>
            <person name="Shen H."/>
            <person name="Shen Y."/>
            <person name="Subramanian S."/>
            <person name="Tabor P.E."/>
            <person name="Verduzco D."/>
            <person name="Waldron L."/>
            <person name="Wang J."/>
            <person name="Wang J."/>
            <person name="Wang Q."/>
            <person name="Williams G.A."/>
            <person name="Wong G.K."/>
            <person name="Yao Z."/>
            <person name="Zhang J."/>
            <person name="Zhang X."/>
            <person name="Zhao G."/>
            <person name="Zhou J."/>
            <person name="Zhou Y."/>
            <person name="Nelson D."/>
            <person name="Lehrach H."/>
            <person name="Reinhardt R."/>
            <person name="Naylor S.L."/>
            <person name="Yang H."/>
            <person name="Olson M."/>
            <person name="Weinstock G."/>
            <person name="Gibbs R.A."/>
        </authorList>
    </citation>
    <scope>NUCLEOTIDE SEQUENCE [LARGE SCALE GENOMIC DNA]</scope>
</reference>
<dbReference type="Bgee" id="ENSG00000157103">
    <property type="expression patterns" value="Expressed in lateral nuclear group of thalamus and 140 other cell types or tissues"/>
</dbReference>
<dbReference type="OpenTargets" id="ENSG00000157103"/>
<dbReference type="PANTHER" id="PTHR11616:SF138">
    <property type="entry name" value="SODIUM- AND CHLORIDE-DEPENDENT GABA TRANSPORTER 1"/>
    <property type="match status" value="1"/>
</dbReference>
<dbReference type="MassIVE" id="A0A2R8Y3X2"/>
<dbReference type="Proteomes" id="UP000005640">
    <property type="component" value="Chromosome 3"/>
</dbReference>